<gene>
    <name evidence="9" type="ORF">ACHAW5_001633</name>
</gene>
<comment type="caution">
    <text evidence="9">The sequence shown here is derived from an EMBL/GenBank/DDBJ whole genome shotgun (WGS) entry which is preliminary data.</text>
</comment>
<feature type="compositionally biased region" description="Acidic residues" evidence="8">
    <location>
        <begin position="228"/>
        <end position="237"/>
    </location>
</feature>
<proteinExistence type="inferred from homology"/>
<protein>
    <recommendedName>
        <fullName evidence="7">Pre-mRNA-splicing factor 38</fullName>
    </recommendedName>
</protein>
<dbReference type="InterPro" id="IPR005037">
    <property type="entry name" value="PRP38"/>
</dbReference>
<dbReference type="Pfam" id="PF03371">
    <property type="entry name" value="PRP38"/>
    <property type="match status" value="1"/>
</dbReference>
<evidence type="ECO:0000256" key="2">
    <source>
        <dbReference type="ARBA" id="ARBA00006164"/>
    </source>
</evidence>
<accession>A0ABD3PZW4</accession>
<dbReference type="AlphaFoldDB" id="A0ABD3PZW4"/>
<dbReference type="GO" id="GO:0005681">
    <property type="term" value="C:spliceosomal complex"/>
    <property type="evidence" value="ECO:0007669"/>
    <property type="project" value="UniProtKB-KW"/>
</dbReference>
<evidence type="ECO:0000256" key="4">
    <source>
        <dbReference type="ARBA" id="ARBA00022728"/>
    </source>
</evidence>
<comment type="function">
    <text evidence="7">Required for pre-mRNA splicing.</text>
</comment>
<comment type="subcellular location">
    <subcellularLocation>
        <location evidence="1 7">Nucleus</location>
    </subcellularLocation>
</comment>
<keyword evidence="5 7" id="KW-0508">mRNA splicing</keyword>
<evidence type="ECO:0000256" key="1">
    <source>
        <dbReference type="ARBA" id="ARBA00004123"/>
    </source>
</evidence>
<reference evidence="9 10" key="1">
    <citation type="submission" date="2024-10" db="EMBL/GenBank/DDBJ databases">
        <title>Updated reference genomes for cyclostephanoid diatoms.</title>
        <authorList>
            <person name="Roberts W.R."/>
            <person name="Alverson A.J."/>
        </authorList>
    </citation>
    <scope>NUCLEOTIDE SEQUENCE [LARGE SCALE GENOMIC DNA]</scope>
    <source>
        <strain evidence="9 10">AJA276-08</strain>
    </source>
</reference>
<keyword evidence="4 7" id="KW-0747">Spliceosome</keyword>
<evidence type="ECO:0000313" key="10">
    <source>
        <dbReference type="Proteomes" id="UP001530315"/>
    </source>
</evidence>
<evidence type="ECO:0000256" key="6">
    <source>
        <dbReference type="ARBA" id="ARBA00023242"/>
    </source>
</evidence>
<feature type="compositionally biased region" description="Low complexity" evidence="8">
    <location>
        <begin position="249"/>
        <end position="261"/>
    </location>
</feature>
<feature type="region of interest" description="Disordered" evidence="8">
    <location>
        <begin position="212"/>
        <end position="389"/>
    </location>
</feature>
<dbReference type="PANTHER" id="PTHR23142">
    <property type="entry name" value="PRE-MRNA-SPLICING FACTOR 38A-RELATED"/>
    <property type="match status" value="1"/>
</dbReference>
<name>A0ABD3PZW4_9STRA</name>
<feature type="compositionally biased region" description="Basic and acidic residues" evidence="8">
    <location>
        <begin position="272"/>
        <end position="296"/>
    </location>
</feature>
<organism evidence="9 10">
    <name type="scientific">Stephanodiscus triporus</name>
    <dbReference type="NCBI Taxonomy" id="2934178"/>
    <lineage>
        <taxon>Eukaryota</taxon>
        <taxon>Sar</taxon>
        <taxon>Stramenopiles</taxon>
        <taxon>Ochrophyta</taxon>
        <taxon>Bacillariophyta</taxon>
        <taxon>Coscinodiscophyceae</taxon>
        <taxon>Thalassiosirophycidae</taxon>
        <taxon>Stephanodiscales</taxon>
        <taxon>Stephanodiscaceae</taxon>
        <taxon>Stephanodiscus</taxon>
    </lineage>
</organism>
<keyword evidence="3 7" id="KW-0507">mRNA processing</keyword>
<evidence type="ECO:0000256" key="3">
    <source>
        <dbReference type="ARBA" id="ARBA00022664"/>
    </source>
</evidence>
<evidence type="ECO:0000256" key="5">
    <source>
        <dbReference type="ARBA" id="ARBA00023187"/>
    </source>
</evidence>
<dbReference type="EMBL" id="JALLAZ020000511">
    <property type="protein sequence ID" value="KAL3793458.1"/>
    <property type="molecule type" value="Genomic_DNA"/>
</dbReference>
<keyword evidence="10" id="KW-1185">Reference proteome</keyword>
<comment type="similarity">
    <text evidence="2 7">Belongs to the PRP38 family.</text>
</comment>
<evidence type="ECO:0000256" key="8">
    <source>
        <dbReference type="SAM" id="MobiDB-lite"/>
    </source>
</evidence>
<evidence type="ECO:0000313" key="9">
    <source>
        <dbReference type="EMBL" id="KAL3793458.1"/>
    </source>
</evidence>
<sequence length="389" mass="43282">MANVTDPLARSVHGTNPQNLIEYITRQKIYDSLYWKEECFGLSASDVASKATELRAIGGSYGGNNRPTRFLCLALKLLQIQPEDGIITSFIENEDFKYVRALGAFYLRLTGRPSDIYEHIEPLYNDFRKLRTRESSGWNVSHVDEFAHELLTSDRCCGIALPHLPNRDVLVSSGYLDGPRRSALAPLIEERAGGDAEVFLISLAEGGNVAAREAMDDRRRRRRRMAREDEEDEEAREEGEARAEGGRGNSHSSRGRTTTTSDNKDDEEDGDGGPRRSDIDHRRDGRRYDDDDEPRRSGGMGEKKKKKGKSSSSSSGGGKDEKKYGSLFKRTTTTSSDVGGGKRDAARERRSDGPVGGGRDNNHDANAFEGSEDYWNEQRAKLGLKPLKG</sequence>
<dbReference type="Proteomes" id="UP001530315">
    <property type="component" value="Unassembled WGS sequence"/>
</dbReference>
<keyword evidence="6 7" id="KW-0539">Nucleus</keyword>
<evidence type="ECO:0000256" key="7">
    <source>
        <dbReference type="RuleBase" id="RU367025"/>
    </source>
</evidence>
<dbReference type="GO" id="GO:0000398">
    <property type="term" value="P:mRNA splicing, via spliceosome"/>
    <property type="evidence" value="ECO:0007669"/>
    <property type="project" value="UniProtKB-UniRule"/>
</dbReference>
<feature type="compositionally biased region" description="Basic and acidic residues" evidence="8">
    <location>
        <begin position="340"/>
        <end position="352"/>
    </location>
</feature>